<feature type="transmembrane region" description="Helical" evidence="2">
    <location>
        <begin position="194"/>
        <end position="220"/>
    </location>
</feature>
<protein>
    <submittedName>
        <fullName evidence="3">Uncharacterized protein</fullName>
    </submittedName>
</protein>
<sequence length="303" mass="33768">MPPSLPPSRASTSSSASSNLSIPNQPIARARPLQPPRNNTRRERFLTDLKSPMDPTTYTIPTEHRNDTTTTVREYLRSKQRAKICSTSVLRFLLTVVLCTICAGVLCAFERKENLNTGYTQLFNALLTVIPLLIAFNFSISLQSYMKILRWWVLAQWYWPLPQFDGIMDAASLGGIPRLIKCSRRQRWVCVPTMVNLSCVLWLLVHVIGAVSVALLSLAYNTGESNGIVTRGGNVSVLNLTSNSVLDNAGMSNNSVFDNAWYYGTYSSRPSKESVSAKATCELYDGVTSSLGYKAYMTWESRQ</sequence>
<evidence type="ECO:0000256" key="2">
    <source>
        <dbReference type="SAM" id="Phobius"/>
    </source>
</evidence>
<dbReference type="GeneID" id="54409060"/>
<feature type="transmembrane region" description="Helical" evidence="2">
    <location>
        <begin position="121"/>
        <end position="140"/>
    </location>
</feature>
<name>A0A6A6A839_9PLEO</name>
<feature type="region of interest" description="Disordered" evidence="1">
    <location>
        <begin position="1"/>
        <end position="39"/>
    </location>
</feature>
<dbReference type="Proteomes" id="UP000799771">
    <property type="component" value="Unassembled WGS sequence"/>
</dbReference>
<feature type="transmembrane region" description="Helical" evidence="2">
    <location>
        <begin position="89"/>
        <end position="109"/>
    </location>
</feature>
<reference evidence="3" key="1">
    <citation type="journal article" date="2020" name="Stud. Mycol.">
        <title>101 Dothideomycetes genomes: a test case for predicting lifestyles and emergence of pathogens.</title>
        <authorList>
            <person name="Haridas S."/>
            <person name="Albert R."/>
            <person name="Binder M."/>
            <person name="Bloem J."/>
            <person name="Labutti K."/>
            <person name="Salamov A."/>
            <person name="Andreopoulos B."/>
            <person name="Baker S."/>
            <person name="Barry K."/>
            <person name="Bills G."/>
            <person name="Bluhm B."/>
            <person name="Cannon C."/>
            <person name="Castanera R."/>
            <person name="Culley D."/>
            <person name="Daum C."/>
            <person name="Ezra D."/>
            <person name="Gonzalez J."/>
            <person name="Henrissat B."/>
            <person name="Kuo A."/>
            <person name="Liang C."/>
            <person name="Lipzen A."/>
            <person name="Lutzoni F."/>
            <person name="Magnuson J."/>
            <person name="Mondo S."/>
            <person name="Nolan M."/>
            <person name="Ohm R."/>
            <person name="Pangilinan J."/>
            <person name="Park H.-J."/>
            <person name="Ramirez L."/>
            <person name="Alfaro M."/>
            <person name="Sun H."/>
            <person name="Tritt A."/>
            <person name="Yoshinaga Y."/>
            <person name="Zwiers L.-H."/>
            <person name="Turgeon B."/>
            <person name="Goodwin S."/>
            <person name="Spatafora J."/>
            <person name="Crous P."/>
            <person name="Grigoriev I."/>
        </authorList>
    </citation>
    <scope>NUCLEOTIDE SEQUENCE</scope>
    <source>
        <strain evidence="3">CBS 119687</strain>
    </source>
</reference>
<evidence type="ECO:0000313" key="3">
    <source>
        <dbReference type="EMBL" id="KAF2126821.1"/>
    </source>
</evidence>
<feature type="compositionally biased region" description="Low complexity" evidence="1">
    <location>
        <begin position="7"/>
        <end position="24"/>
    </location>
</feature>
<proteinExistence type="predicted"/>
<dbReference type="RefSeq" id="XP_033521213.1">
    <property type="nucleotide sequence ID" value="XM_033668628.1"/>
</dbReference>
<evidence type="ECO:0000256" key="1">
    <source>
        <dbReference type="SAM" id="MobiDB-lite"/>
    </source>
</evidence>
<evidence type="ECO:0000313" key="4">
    <source>
        <dbReference type="Proteomes" id="UP000799771"/>
    </source>
</evidence>
<gene>
    <name evidence="3" type="ORF">P153DRAFT_368864</name>
</gene>
<dbReference type="OrthoDB" id="3596604at2759"/>
<accession>A0A6A6A839</accession>
<dbReference type="AlphaFoldDB" id="A0A6A6A839"/>
<keyword evidence="4" id="KW-1185">Reference proteome</keyword>
<keyword evidence="2" id="KW-0472">Membrane</keyword>
<keyword evidence="2" id="KW-0812">Transmembrane</keyword>
<dbReference type="EMBL" id="ML977512">
    <property type="protein sequence ID" value="KAF2126821.1"/>
    <property type="molecule type" value="Genomic_DNA"/>
</dbReference>
<keyword evidence="2" id="KW-1133">Transmembrane helix</keyword>
<organism evidence="3 4">
    <name type="scientific">Dothidotthia symphoricarpi CBS 119687</name>
    <dbReference type="NCBI Taxonomy" id="1392245"/>
    <lineage>
        <taxon>Eukaryota</taxon>
        <taxon>Fungi</taxon>
        <taxon>Dikarya</taxon>
        <taxon>Ascomycota</taxon>
        <taxon>Pezizomycotina</taxon>
        <taxon>Dothideomycetes</taxon>
        <taxon>Pleosporomycetidae</taxon>
        <taxon>Pleosporales</taxon>
        <taxon>Dothidotthiaceae</taxon>
        <taxon>Dothidotthia</taxon>
    </lineage>
</organism>